<keyword evidence="11" id="KW-1185">Reference proteome</keyword>
<accession>A0ABT5JJF5</accession>
<feature type="binding site" evidence="8">
    <location>
        <position position="99"/>
    </location>
    <ligand>
        <name>Mg(2+)</name>
        <dbReference type="ChEBI" id="CHEBI:18420"/>
    </ligand>
</feature>
<evidence type="ECO:0000256" key="7">
    <source>
        <dbReference type="ARBA" id="ARBA00038093"/>
    </source>
</evidence>
<dbReference type="PANTHER" id="PTHR33653:SF1">
    <property type="entry name" value="RIBONUCLEASE VAPC2"/>
    <property type="match status" value="1"/>
</dbReference>
<proteinExistence type="inferred from homology"/>
<sequence>MVVDTSALMAILLGEAERPVFETIILSAPAAVMSVVGVVETTIALCGKRRDAEAARLDGLLADFGIEVSSVDPVQGAWARQAFVRYGRGRHPAALNFGDCFSYALAKSLDIPLLFKGDDFSRTDIVPAWRP</sequence>
<dbReference type="InterPro" id="IPR029060">
    <property type="entry name" value="PIN-like_dom_sf"/>
</dbReference>
<name>A0ABT5JJF5_RHOTP</name>
<dbReference type="Proteomes" id="UP001165652">
    <property type="component" value="Unassembled WGS sequence"/>
</dbReference>
<dbReference type="InterPro" id="IPR002716">
    <property type="entry name" value="PIN_dom"/>
</dbReference>
<evidence type="ECO:0000256" key="1">
    <source>
        <dbReference type="ARBA" id="ARBA00001946"/>
    </source>
</evidence>
<dbReference type="PANTHER" id="PTHR33653">
    <property type="entry name" value="RIBONUCLEASE VAPC2"/>
    <property type="match status" value="1"/>
</dbReference>
<evidence type="ECO:0000256" key="4">
    <source>
        <dbReference type="ARBA" id="ARBA00022723"/>
    </source>
</evidence>
<dbReference type="RefSeq" id="WP_272779971.1">
    <property type="nucleotide sequence ID" value="NZ_JAQQLI010000062.1"/>
</dbReference>
<evidence type="ECO:0000256" key="5">
    <source>
        <dbReference type="ARBA" id="ARBA00022801"/>
    </source>
</evidence>
<comment type="cofactor">
    <cofactor evidence="1 8">
        <name>Mg(2+)</name>
        <dbReference type="ChEBI" id="CHEBI:18420"/>
    </cofactor>
</comment>
<keyword evidence="2 8" id="KW-1277">Toxin-antitoxin system</keyword>
<comment type="function">
    <text evidence="8">Toxic component of a toxin-antitoxin (TA) system. An RNase.</text>
</comment>
<dbReference type="InterPro" id="IPR050556">
    <property type="entry name" value="Type_II_TA_system_RNase"/>
</dbReference>
<dbReference type="CDD" id="cd09871">
    <property type="entry name" value="PIN_MtVapC28-VapC30-like"/>
    <property type="match status" value="1"/>
</dbReference>
<evidence type="ECO:0000256" key="6">
    <source>
        <dbReference type="ARBA" id="ARBA00022842"/>
    </source>
</evidence>
<keyword evidence="8" id="KW-0800">Toxin</keyword>
<reference evidence="10" key="2">
    <citation type="submission" date="2023-02" db="EMBL/GenBank/DDBJ databases">
        <authorList>
            <person name="Rayyan A."/>
            <person name="Meyer T."/>
            <person name="Kyndt J.A."/>
        </authorList>
    </citation>
    <scope>NUCLEOTIDE SEQUENCE</scope>
    <source>
        <strain evidence="10">DSM 9987</strain>
    </source>
</reference>
<dbReference type="Gene3D" id="3.40.50.1010">
    <property type="entry name" value="5'-nuclease"/>
    <property type="match status" value="1"/>
</dbReference>
<protein>
    <recommendedName>
        <fullName evidence="8">Ribonuclease VapC</fullName>
        <shortName evidence="8">RNase VapC</shortName>
        <ecNumber evidence="8">3.1.-.-</ecNumber>
    </recommendedName>
    <alternativeName>
        <fullName evidence="8">Toxin VapC</fullName>
    </alternativeName>
</protein>
<gene>
    <name evidence="8" type="primary">vapC</name>
    <name evidence="10" type="ORF">PQJ73_25960</name>
</gene>
<feature type="binding site" evidence="8">
    <location>
        <position position="4"/>
    </location>
    <ligand>
        <name>Mg(2+)</name>
        <dbReference type="ChEBI" id="CHEBI:18420"/>
    </ligand>
</feature>
<dbReference type="EMBL" id="JAQQLI010000062">
    <property type="protein sequence ID" value="MDC7789140.1"/>
    <property type="molecule type" value="Genomic_DNA"/>
</dbReference>
<reference evidence="10" key="1">
    <citation type="journal article" date="2023" name="Microbiol Resour">
        <title>Genome Sequences of Rhodoplanes serenus and Two Thermotolerant Strains, Rhodoplanes tepidamans and 'Rhodoplanes cryptolactis,' Further Refine the Genus.</title>
        <authorList>
            <person name="Rayyan A.A."/>
            <person name="Kyndt J.A."/>
        </authorList>
    </citation>
    <scope>NUCLEOTIDE SEQUENCE</scope>
    <source>
        <strain evidence="10">DSM 9987</strain>
    </source>
</reference>
<evidence type="ECO:0000313" key="11">
    <source>
        <dbReference type="Proteomes" id="UP001165652"/>
    </source>
</evidence>
<dbReference type="HAMAP" id="MF_00265">
    <property type="entry name" value="VapC_Nob1"/>
    <property type="match status" value="1"/>
</dbReference>
<evidence type="ECO:0000256" key="3">
    <source>
        <dbReference type="ARBA" id="ARBA00022722"/>
    </source>
</evidence>
<comment type="caution">
    <text evidence="10">The sequence shown here is derived from an EMBL/GenBank/DDBJ whole genome shotgun (WGS) entry which is preliminary data.</text>
</comment>
<evidence type="ECO:0000256" key="2">
    <source>
        <dbReference type="ARBA" id="ARBA00022649"/>
    </source>
</evidence>
<keyword evidence="4 8" id="KW-0479">Metal-binding</keyword>
<dbReference type="SUPFAM" id="SSF88723">
    <property type="entry name" value="PIN domain-like"/>
    <property type="match status" value="1"/>
</dbReference>
<dbReference type="InterPro" id="IPR022907">
    <property type="entry name" value="VapC_family"/>
</dbReference>
<dbReference type="EC" id="3.1.-.-" evidence="8"/>
<keyword evidence="6 8" id="KW-0460">Magnesium</keyword>
<keyword evidence="5 8" id="KW-0378">Hydrolase</keyword>
<evidence type="ECO:0000256" key="8">
    <source>
        <dbReference type="HAMAP-Rule" id="MF_00265"/>
    </source>
</evidence>
<keyword evidence="3 8" id="KW-0540">Nuclease</keyword>
<dbReference type="Pfam" id="PF01850">
    <property type="entry name" value="PIN"/>
    <property type="match status" value="1"/>
</dbReference>
<evidence type="ECO:0000313" key="10">
    <source>
        <dbReference type="EMBL" id="MDC7789140.1"/>
    </source>
</evidence>
<evidence type="ECO:0000259" key="9">
    <source>
        <dbReference type="Pfam" id="PF01850"/>
    </source>
</evidence>
<feature type="domain" description="PIN" evidence="9">
    <location>
        <begin position="1"/>
        <end position="124"/>
    </location>
</feature>
<comment type="similarity">
    <text evidence="7 8">Belongs to the PINc/VapC protein family.</text>
</comment>
<organism evidence="10 11">
    <name type="scientific">Rhodoplanes tepidamans</name>
    <name type="common">Rhodoplanes cryptolactis</name>
    <dbReference type="NCBI Taxonomy" id="200616"/>
    <lineage>
        <taxon>Bacteria</taxon>
        <taxon>Pseudomonadati</taxon>
        <taxon>Pseudomonadota</taxon>
        <taxon>Alphaproteobacteria</taxon>
        <taxon>Hyphomicrobiales</taxon>
        <taxon>Nitrobacteraceae</taxon>
        <taxon>Rhodoplanes</taxon>
    </lineage>
</organism>